<dbReference type="Proteomes" id="UP000028782">
    <property type="component" value="Chromosome"/>
</dbReference>
<dbReference type="EMBL" id="CP006704">
    <property type="protein sequence ID" value="AIJ47551.1"/>
    <property type="molecule type" value="Genomic_DNA"/>
</dbReference>
<protein>
    <submittedName>
        <fullName evidence="1">Uncharacterized protein</fullName>
    </submittedName>
</protein>
<reference evidence="1 2" key="1">
    <citation type="journal article" date="2014" name="Genome Announc.">
        <title>Complete Genome Sequence of Polychlorinated Biphenyl Degrader Comamonas testosteroni TK102 (NBRC 109938).</title>
        <authorList>
            <person name="Fukuda K."/>
            <person name="Hosoyama A."/>
            <person name="Tsuchikane K."/>
            <person name="Ohji S."/>
            <person name="Yamazoe A."/>
            <person name="Fujita N."/>
            <person name="Shintani M."/>
            <person name="Kimbara K."/>
        </authorList>
    </citation>
    <scope>NUCLEOTIDE SEQUENCE [LARGE SCALE GENOMIC DNA]</scope>
    <source>
        <strain evidence="1">TK102</strain>
    </source>
</reference>
<name>A0A076PSB3_COMTE</name>
<dbReference type="HOGENOM" id="CLU_161228_0_0_4"/>
<proteinExistence type="predicted"/>
<gene>
    <name evidence="1" type="ORF">O987_17195</name>
</gene>
<accession>A0A076PSB3</accession>
<evidence type="ECO:0000313" key="1">
    <source>
        <dbReference type="EMBL" id="AIJ47551.1"/>
    </source>
</evidence>
<organism evidence="1 2">
    <name type="scientific">Comamonas testosteroni TK102</name>
    <dbReference type="NCBI Taxonomy" id="1392005"/>
    <lineage>
        <taxon>Bacteria</taxon>
        <taxon>Pseudomonadati</taxon>
        <taxon>Pseudomonadota</taxon>
        <taxon>Betaproteobacteria</taxon>
        <taxon>Burkholderiales</taxon>
        <taxon>Comamonadaceae</taxon>
        <taxon>Comamonas</taxon>
    </lineage>
</organism>
<dbReference type="AlphaFoldDB" id="A0A076PSB3"/>
<evidence type="ECO:0000313" key="2">
    <source>
        <dbReference type="Proteomes" id="UP000028782"/>
    </source>
</evidence>
<dbReference type="RefSeq" id="WP_019042787.1">
    <property type="nucleotide sequence ID" value="NZ_CP006704.1"/>
</dbReference>
<sequence length="127" mass="14861">MPHHLQYTFASRLDAWIRHMKMAKPCHTQQMAYELVIDSWVHVNAELGASPEFLRALRRRRLCEEHGWRGVNTSVAHWDLDDDRTVRIYLHEDGSIVVQQMDSQNLQILFTLPGHRERLGETSARCA</sequence>
<dbReference type="KEGG" id="ctes:O987_17195"/>